<dbReference type="RefSeq" id="WP_303668709.1">
    <property type="nucleotide sequence ID" value="NZ_SVCA01000002.1"/>
</dbReference>
<dbReference type="Proteomes" id="UP000772151">
    <property type="component" value="Unassembled WGS sequence"/>
</dbReference>
<dbReference type="EMBL" id="SVCA01000002">
    <property type="protein sequence ID" value="MBE6084637.1"/>
    <property type="molecule type" value="Genomic_DNA"/>
</dbReference>
<evidence type="ECO:0000313" key="2">
    <source>
        <dbReference type="Proteomes" id="UP000772151"/>
    </source>
</evidence>
<accession>A0A927WK40</accession>
<protein>
    <submittedName>
        <fullName evidence="1">Uncharacterized protein</fullName>
    </submittedName>
</protein>
<name>A0A927WK40_SELRU</name>
<organism evidence="1 2">
    <name type="scientific">Selenomonas ruminantium</name>
    <dbReference type="NCBI Taxonomy" id="971"/>
    <lineage>
        <taxon>Bacteria</taxon>
        <taxon>Bacillati</taxon>
        <taxon>Bacillota</taxon>
        <taxon>Negativicutes</taxon>
        <taxon>Selenomonadales</taxon>
        <taxon>Selenomonadaceae</taxon>
        <taxon>Selenomonas</taxon>
    </lineage>
</organism>
<dbReference type="AlphaFoldDB" id="A0A927WK40"/>
<reference evidence="1" key="1">
    <citation type="submission" date="2019-04" db="EMBL/GenBank/DDBJ databases">
        <title>Evolution of Biomass-Degrading Anaerobic Consortia Revealed by Metagenomics.</title>
        <authorList>
            <person name="Peng X."/>
        </authorList>
    </citation>
    <scope>NUCLEOTIDE SEQUENCE</scope>
    <source>
        <strain evidence="1">SIG242</strain>
    </source>
</reference>
<proteinExistence type="predicted"/>
<comment type="caution">
    <text evidence="1">The sequence shown here is derived from an EMBL/GenBank/DDBJ whole genome shotgun (WGS) entry which is preliminary data.</text>
</comment>
<sequence>MDEQEKKQGLTITYTLLPVPFRLRTLIPMQFPVVFKFITTRSICQDVTQNKIKKFEQTFAAL</sequence>
<gene>
    <name evidence="1" type="ORF">E7203_04100</name>
</gene>
<evidence type="ECO:0000313" key="1">
    <source>
        <dbReference type="EMBL" id="MBE6084637.1"/>
    </source>
</evidence>